<reference evidence="4 5" key="4">
    <citation type="journal article" date="2020" name="Sci. Rep.">
        <title>beta-carboline chemical signals induce reveromycin production through a LuxR family regulator in Streptomyces sp. SN-593.</title>
        <authorList>
            <person name="Panthee S."/>
            <person name="Kito N."/>
            <person name="Hayashi T."/>
            <person name="Shimizu T."/>
            <person name="Ishikawa J."/>
            <person name="Hamamoto H."/>
            <person name="Osada H."/>
            <person name="Takahashi S."/>
        </authorList>
    </citation>
    <scope>NUCLEOTIDE SEQUENCE [LARGE SCALE GENOMIC DNA]</scope>
    <source>
        <strain evidence="4 5">SN-593</strain>
    </source>
</reference>
<feature type="compositionally biased region" description="Low complexity" evidence="1">
    <location>
        <begin position="122"/>
        <end position="165"/>
    </location>
</feature>
<feature type="region of interest" description="Disordered" evidence="1">
    <location>
        <begin position="98"/>
        <end position="165"/>
    </location>
</feature>
<dbReference type="KEGG" id="arev:RVR_100"/>
<sequence>MTGFPDGPELPPDGSGTPADSGGPDRRDEGSDPVERLLRSPGGYLAAPPGTFERVRRRAARRRRARALAGGTAAAAVIAGALFLTGVIAPGGDGTVVGPPADRSLASGVPTPSGRPTPTPGTPSATGGQSTHTPAGRPSATPSSGAASSAPDATPTTPPTSADTAPMCTAAQLSAGLGGSDAGAGNLYRYLVITNKSATTCRVAGYPGLSLLDANGRQIGQPATRDARTYAAVVLQPGAAASDTIHTVNQQGTCLAASAQLRMYPPGSKASLTFDGQVTVCDDTFEITPFVAGRTGNPPS</sequence>
<dbReference type="InterPro" id="IPR025326">
    <property type="entry name" value="DUF4232"/>
</dbReference>
<dbReference type="RefSeq" id="WP_202231851.1">
    <property type="nucleotide sequence ID" value="NZ_AP018365.1"/>
</dbReference>
<feature type="compositionally biased region" description="Basic and acidic residues" evidence="1">
    <location>
        <begin position="23"/>
        <end position="38"/>
    </location>
</feature>
<proteinExistence type="predicted"/>
<evidence type="ECO:0000256" key="2">
    <source>
        <dbReference type="SAM" id="Phobius"/>
    </source>
</evidence>
<keyword evidence="2" id="KW-1133">Transmembrane helix</keyword>
<dbReference type="Proteomes" id="UP000595703">
    <property type="component" value="Chromosome"/>
</dbReference>
<protein>
    <recommendedName>
        <fullName evidence="3">DUF4232 domain-containing protein</fullName>
    </recommendedName>
</protein>
<feature type="transmembrane region" description="Helical" evidence="2">
    <location>
        <begin position="67"/>
        <end position="89"/>
    </location>
</feature>
<evidence type="ECO:0000313" key="5">
    <source>
        <dbReference type="Proteomes" id="UP000595703"/>
    </source>
</evidence>
<accession>A0A7U3UMK1</accession>
<feature type="domain" description="DUF4232" evidence="3">
    <location>
        <begin position="168"/>
        <end position="290"/>
    </location>
</feature>
<reference evidence="4 5" key="1">
    <citation type="journal article" date="2010" name="J. Bacteriol.">
        <title>Biochemical characterization of a novel indole prenyltransferase from Streptomyces sp. SN-593.</title>
        <authorList>
            <person name="Takahashi S."/>
            <person name="Takagi H."/>
            <person name="Toyoda A."/>
            <person name="Uramoto M."/>
            <person name="Nogawa T."/>
            <person name="Ueki M."/>
            <person name="Sakaki Y."/>
            <person name="Osada H."/>
        </authorList>
    </citation>
    <scope>NUCLEOTIDE SEQUENCE [LARGE SCALE GENOMIC DNA]</scope>
    <source>
        <strain evidence="4 5">SN-593</strain>
    </source>
</reference>
<name>A0A7U3UMK1_9ACTN</name>
<keyword evidence="2" id="KW-0472">Membrane</keyword>
<dbReference type="Pfam" id="PF14016">
    <property type="entry name" value="DUF4232"/>
    <property type="match status" value="1"/>
</dbReference>
<evidence type="ECO:0000256" key="1">
    <source>
        <dbReference type="SAM" id="MobiDB-lite"/>
    </source>
</evidence>
<dbReference type="AlphaFoldDB" id="A0A7U3UMK1"/>
<gene>
    <name evidence="4" type="ORF">RVR_100</name>
</gene>
<dbReference type="EMBL" id="AP018365">
    <property type="protein sequence ID" value="BBA95296.1"/>
    <property type="molecule type" value="Genomic_DNA"/>
</dbReference>
<organism evidence="4 5">
    <name type="scientific">Actinacidiphila reveromycinica</name>
    <dbReference type="NCBI Taxonomy" id="659352"/>
    <lineage>
        <taxon>Bacteria</taxon>
        <taxon>Bacillati</taxon>
        <taxon>Actinomycetota</taxon>
        <taxon>Actinomycetes</taxon>
        <taxon>Kitasatosporales</taxon>
        <taxon>Streptomycetaceae</taxon>
        <taxon>Actinacidiphila</taxon>
    </lineage>
</organism>
<keyword evidence="2" id="KW-0812">Transmembrane</keyword>
<evidence type="ECO:0000259" key="3">
    <source>
        <dbReference type="Pfam" id="PF14016"/>
    </source>
</evidence>
<keyword evidence="5" id="KW-1185">Reference proteome</keyword>
<reference evidence="4 5" key="3">
    <citation type="journal article" date="2011" name="Nat. Chem. Biol.">
        <title>Reveromycin A biosynthesis uses RevG and RevJ for stereospecific spiroacetal formation.</title>
        <authorList>
            <person name="Takahashi S."/>
            <person name="Toyoda A."/>
            <person name="Sekiyama Y."/>
            <person name="Takagi H."/>
            <person name="Nogawa T."/>
            <person name="Uramoto M."/>
            <person name="Suzuki R."/>
            <person name="Koshino H."/>
            <person name="Kumano T."/>
            <person name="Panthee S."/>
            <person name="Dairi T."/>
            <person name="Ishikawa J."/>
            <person name="Ikeda H."/>
            <person name="Sakaki Y."/>
            <person name="Osada H."/>
        </authorList>
    </citation>
    <scope>NUCLEOTIDE SEQUENCE [LARGE SCALE GENOMIC DNA]</scope>
    <source>
        <strain evidence="4 5">SN-593</strain>
    </source>
</reference>
<feature type="region of interest" description="Disordered" evidence="1">
    <location>
        <begin position="1"/>
        <end position="58"/>
    </location>
</feature>
<reference evidence="4 5" key="2">
    <citation type="journal article" date="2011" name="J. Antibiot.">
        <title>Furaquinocins I and J: novel polyketide isoprenoid hybrid compounds from Streptomyces reveromyceticus SN-593.</title>
        <authorList>
            <person name="Panthee S."/>
            <person name="Takahashi S."/>
            <person name="Takagi H."/>
            <person name="Nogawa T."/>
            <person name="Oowada E."/>
            <person name="Uramoto M."/>
            <person name="Osada H."/>
        </authorList>
    </citation>
    <scope>NUCLEOTIDE SEQUENCE [LARGE SCALE GENOMIC DNA]</scope>
    <source>
        <strain evidence="4 5">SN-593</strain>
    </source>
</reference>
<evidence type="ECO:0000313" key="4">
    <source>
        <dbReference type="EMBL" id="BBA95296.1"/>
    </source>
</evidence>